<dbReference type="PRINTS" id="PR00081">
    <property type="entry name" value="GDHRDH"/>
</dbReference>
<dbReference type="CDD" id="cd05233">
    <property type="entry name" value="SDR_c"/>
    <property type="match status" value="1"/>
</dbReference>
<dbReference type="NCBIfam" id="NF005909">
    <property type="entry name" value="PRK07890.1"/>
    <property type="match status" value="1"/>
</dbReference>
<organism evidence="3 4">
    <name type="scientific">Undibacterium arcticum</name>
    <dbReference type="NCBI Taxonomy" id="1762892"/>
    <lineage>
        <taxon>Bacteria</taxon>
        <taxon>Pseudomonadati</taxon>
        <taxon>Pseudomonadota</taxon>
        <taxon>Betaproteobacteria</taxon>
        <taxon>Burkholderiales</taxon>
        <taxon>Oxalobacteraceae</taxon>
        <taxon>Undibacterium</taxon>
    </lineage>
</organism>
<dbReference type="Gene3D" id="3.40.50.720">
    <property type="entry name" value="NAD(P)-binding Rossmann-like Domain"/>
    <property type="match status" value="1"/>
</dbReference>
<dbReference type="EMBL" id="JBHRTP010000003">
    <property type="protein sequence ID" value="MFC3106622.1"/>
    <property type="molecule type" value="Genomic_DNA"/>
</dbReference>
<proteinExistence type="inferred from homology"/>
<dbReference type="Proteomes" id="UP001595530">
    <property type="component" value="Unassembled WGS sequence"/>
</dbReference>
<evidence type="ECO:0000313" key="3">
    <source>
        <dbReference type="EMBL" id="MFC3106622.1"/>
    </source>
</evidence>
<gene>
    <name evidence="3" type="ORF">ACFOFO_01375</name>
</gene>
<dbReference type="Pfam" id="PF13561">
    <property type="entry name" value="adh_short_C2"/>
    <property type="match status" value="1"/>
</dbReference>
<dbReference type="PANTHER" id="PTHR24321">
    <property type="entry name" value="DEHYDROGENASES, SHORT CHAIN"/>
    <property type="match status" value="1"/>
</dbReference>
<evidence type="ECO:0000313" key="4">
    <source>
        <dbReference type="Proteomes" id="UP001595530"/>
    </source>
</evidence>
<dbReference type="PANTHER" id="PTHR24321:SF8">
    <property type="entry name" value="ESTRADIOL 17-BETA-DEHYDROGENASE 8-RELATED"/>
    <property type="match status" value="1"/>
</dbReference>
<evidence type="ECO:0000256" key="1">
    <source>
        <dbReference type="ARBA" id="ARBA00006484"/>
    </source>
</evidence>
<protein>
    <submittedName>
        <fullName evidence="3">SDR family oxidoreductase</fullName>
    </submittedName>
</protein>
<dbReference type="InterPro" id="IPR002347">
    <property type="entry name" value="SDR_fam"/>
</dbReference>
<keyword evidence="2" id="KW-0560">Oxidoreductase</keyword>
<dbReference type="RefSeq" id="WP_390325038.1">
    <property type="nucleotide sequence ID" value="NZ_JBHRTP010000003.1"/>
</dbReference>
<evidence type="ECO:0000256" key="2">
    <source>
        <dbReference type="ARBA" id="ARBA00023002"/>
    </source>
</evidence>
<comment type="caution">
    <text evidence="3">The sequence shown here is derived from an EMBL/GenBank/DDBJ whole genome shotgun (WGS) entry which is preliminary data.</text>
</comment>
<comment type="similarity">
    <text evidence="1">Belongs to the short-chain dehydrogenases/reductases (SDR) family.</text>
</comment>
<sequence length="264" mass="27977">MLLRNKVVIISGIGPGLGIKLAIEAAREGAHAVVLAARTAAKLDDAEQRIRELGVDCEVLKVVTDITDRAQCKELAAQAVQRFGRIDALVNSAFMHGNFPEAIADADLEGWRSVFDTNLFGTMTLTQEVVPQMKKQGSGAIVMINTQATRNPFPGEGGYAASKGALAVAVKYLAKELGPHGIRANSVYMGWMWGAPVQGYIQQMAAEHNLPEEQLVAPIAANIALGRLPTDDDCAKAALFLVSDYANAITGAALDANGGEFMAT</sequence>
<name>A0ABV7EYF3_9BURK</name>
<accession>A0ABV7EYF3</accession>
<keyword evidence="4" id="KW-1185">Reference proteome</keyword>
<dbReference type="PRINTS" id="PR00080">
    <property type="entry name" value="SDRFAMILY"/>
</dbReference>
<dbReference type="InterPro" id="IPR036291">
    <property type="entry name" value="NAD(P)-bd_dom_sf"/>
</dbReference>
<dbReference type="SUPFAM" id="SSF51735">
    <property type="entry name" value="NAD(P)-binding Rossmann-fold domains"/>
    <property type="match status" value="1"/>
</dbReference>
<reference evidence="4" key="1">
    <citation type="journal article" date="2019" name="Int. J. Syst. Evol. Microbiol.">
        <title>The Global Catalogue of Microorganisms (GCM) 10K type strain sequencing project: providing services to taxonomists for standard genome sequencing and annotation.</title>
        <authorList>
            <consortium name="The Broad Institute Genomics Platform"/>
            <consortium name="The Broad Institute Genome Sequencing Center for Infectious Disease"/>
            <person name="Wu L."/>
            <person name="Ma J."/>
        </authorList>
    </citation>
    <scope>NUCLEOTIDE SEQUENCE [LARGE SCALE GENOMIC DNA]</scope>
    <source>
        <strain evidence="4">KCTC 42986</strain>
    </source>
</reference>